<evidence type="ECO:0000313" key="2">
    <source>
        <dbReference type="EMBL" id="MBY8885277.1"/>
    </source>
</evidence>
<dbReference type="Proteomes" id="UP001198565">
    <property type="component" value="Unassembled WGS sequence"/>
</dbReference>
<feature type="signal peptide" evidence="1">
    <location>
        <begin position="1"/>
        <end position="30"/>
    </location>
</feature>
<proteinExistence type="predicted"/>
<evidence type="ECO:0000256" key="1">
    <source>
        <dbReference type="SAM" id="SignalP"/>
    </source>
</evidence>
<dbReference type="RefSeq" id="WP_222976495.1">
    <property type="nucleotide sequence ID" value="NZ_JAINVZ010000005.1"/>
</dbReference>
<organism evidence="2 3">
    <name type="scientific">Streptantibioticus parmotrematis</name>
    <dbReference type="NCBI Taxonomy" id="2873249"/>
    <lineage>
        <taxon>Bacteria</taxon>
        <taxon>Bacillati</taxon>
        <taxon>Actinomycetota</taxon>
        <taxon>Actinomycetes</taxon>
        <taxon>Kitasatosporales</taxon>
        <taxon>Streptomycetaceae</taxon>
        <taxon>Streptantibioticus</taxon>
    </lineage>
</organism>
<evidence type="ECO:0008006" key="4">
    <source>
        <dbReference type="Google" id="ProtNLM"/>
    </source>
</evidence>
<keyword evidence="3" id="KW-1185">Reference proteome</keyword>
<evidence type="ECO:0000313" key="3">
    <source>
        <dbReference type="Proteomes" id="UP001198565"/>
    </source>
</evidence>
<name>A0ABS7QQ03_9ACTN</name>
<dbReference type="EMBL" id="JAINVZ010000005">
    <property type="protein sequence ID" value="MBY8885277.1"/>
    <property type="molecule type" value="Genomic_DNA"/>
</dbReference>
<comment type="caution">
    <text evidence="2">The sequence shown here is derived from an EMBL/GenBank/DDBJ whole genome shotgun (WGS) entry which is preliminary data.</text>
</comment>
<sequence>MRRIIRMLVLFTAASAPVFGLAVAPGEASAAARPSVSAPSGCAYTATADSSGVYGVTATCDAAAGQRWYVDVRCQYDYRGQEIDSWVPGTTVSGSGTSTGSCVLIGAPVLAHQIVVTS</sequence>
<keyword evidence="1" id="KW-0732">Signal</keyword>
<protein>
    <recommendedName>
        <fullName evidence="4">Secreted protein</fullName>
    </recommendedName>
</protein>
<feature type="chain" id="PRO_5046744926" description="Secreted protein" evidence="1">
    <location>
        <begin position="31"/>
        <end position="118"/>
    </location>
</feature>
<accession>A0ABS7QQ03</accession>
<gene>
    <name evidence="2" type="ORF">K7472_10515</name>
</gene>
<reference evidence="2 3" key="1">
    <citation type="submission" date="2021-08" db="EMBL/GenBank/DDBJ databases">
        <title>Streptomyces sp. PTM05 isolated from lichen.</title>
        <authorList>
            <person name="Somphong A."/>
            <person name="Phongsopitanun W."/>
            <person name="Tanasupawat S."/>
        </authorList>
    </citation>
    <scope>NUCLEOTIDE SEQUENCE [LARGE SCALE GENOMIC DNA]</scope>
    <source>
        <strain evidence="2 3">Ptm05</strain>
    </source>
</reference>